<keyword evidence="4" id="KW-1185">Reference proteome</keyword>
<dbReference type="Proteomes" id="UP001497744">
    <property type="component" value="Unassembled WGS sequence"/>
</dbReference>
<organism evidence="3 4">
    <name type="scientific">Babesia caballi</name>
    <dbReference type="NCBI Taxonomy" id="5871"/>
    <lineage>
        <taxon>Eukaryota</taxon>
        <taxon>Sar</taxon>
        <taxon>Alveolata</taxon>
        <taxon>Apicomplexa</taxon>
        <taxon>Aconoidasida</taxon>
        <taxon>Piroplasmida</taxon>
        <taxon>Babesiidae</taxon>
        <taxon>Babesia</taxon>
    </lineage>
</organism>
<name>A0AAV4LY94_BABCB</name>
<dbReference type="Gene3D" id="3.40.50.150">
    <property type="entry name" value="Vaccinia Virus protein VP39"/>
    <property type="match status" value="1"/>
</dbReference>
<dbReference type="RefSeq" id="XP_067717133.1">
    <property type="nucleotide sequence ID" value="XM_067861032.1"/>
</dbReference>
<evidence type="ECO:0000256" key="1">
    <source>
        <dbReference type="SAM" id="MobiDB-lite"/>
    </source>
</evidence>
<dbReference type="PANTHER" id="PTHR45036:SF1">
    <property type="entry name" value="METHYLTRANSFERASE LIKE 7A"/>
    <property type="match status" value="1"/>
</dbReference>
<protein>
    <submittedName>
        <fullName evidence="3">Methyltransferase, putative</fullName>
    </submittedName>
</protein>
<dbReference type="Pfam" id="PF08241">
    <property type="entry name" value="Methyltransf_11"/>
    <property type="match status" value="1"/>
</dbReference>
<evidence type="ECO:0000313" key="3">
    <source>
        <dbReference type="EMBL" id="GIX65064.1"/>
    </source>
</evidence>
<feature type="compositionally biased region" description="Basic residues" evidence="1">
    <location>
        <begin position="18"/>
        <end position="61"/>
    </location>
</feature>
<feature type="region of interest" description="Disordered" evidence="1">
    <location>
        <begin position="16"/>
        <end position="74"/>
    </location>
</feature>
<comment type="caution">
    <text evidence="3">The sequence shown here is derived from an EMBL/GenBank/DDBJ whole genome shotgun (WGS) entry which is preliminary data.</text>
</comment>
<dbReference type="SUPFAM" id="SSF53335">
    <property type="entry name" value="S-adenosyl-L-methionine-dependent methyltransferases"/>
    <property type="match status" value="1"/>
</dbReference>
<reference evidence="3 4" key="1">
    <citation type="submission" date="2021-06" db="EMBL/GenBank/DDBJ databases">
        <title>Genome sequence of Babesia caballi.</title>
        <authorList>
            <person name="Yamagishi J."/>
            <person name="Kidaka T."/>
            <person name="Ochi A."/>
        </authorList>
    </citation>
    <scope>NUCLEOTIDE SEQUENCE [LARGE SCALE GENOMIC DNA]</scope>
    <source>
        <strain evidence="3">USDA-D6B2</strain>
    </source>
</reference>
<evidence type="ECO:0000259" key="2">
    <source>
        <dbReference type="Pfam" id="PF08241"/>
    </source>
</evidence>
<dbReference type="CDD" id="cd02440">
    <property type="entry name" value="AdoMet_MTases"/>
    <property type="match status" value="1"/>
</dbReference>
<sequence length="288" mass="32142">MGSTCTTTAAGCSWAARSTRKAPRRKVGKHQTAVHRRSREAPHRRVRQLSTHLRSHVRRRASGMGPSRQRHDSQKLGITAAQANMLKCAKGHVLDVAAGTLESYKLYGSISSLTAVDKSVVMCLEMKRKIEAAKPDFPVTIVCADACDLPFDNESFNTVVTSHALCSVEQPDSCLKEIARVMKPTARYFAIERGQVYYTYLRRALNWLKVYPNPAVPWKYGHFEDRDPLALVRSCTALALADFEVFGYGMNYSIVARRPHTDKVSELASDPTPRPGAKIIYQYTPELA</sequence>
<evidence type="ECO:0000313" key="4">
    <source>
        <dbReference type="Proteomes" id="UP001497744"/>
    </source>
</evidence>
<dbReference type="GO" id="GO:0008757">
    <property type="term" value="F:S-adenosylmethionine-dependent methyltransferase activity"/>
    <property type="evidence" value="ECO:0007669"/>
    <property type="project" value="InterPro"/>
</dbReference>
<dbReference type="GeneID" id="94196545"/>
<dbReference type="InterPro" id="IPR013216">
    <property type="entry name" value="Methyltransf_11"/>
</dbReference>
<dbReference type="InterPro" id="IPR029063">
    <property type="entry name" value="SAM-dependent_MTases_sf"/>
</dbReference>
<keyword evidence="3" id="KW-0808">Transferase</keyword>
<feature type="domain" description="Methyltransferase type 11" evidence="2">
    <location>
        <begin position="94"/>
        <end position="188"/>
    </location>
</feature>
<dbReference type="InterPro" id="IPR052356">
    <property type="entry name" value="Thiol_S-MT"/>
</dbReference>
<dbReference type="EMBL" id="BPLF01000004">
    <property type="protein sequence ID" value="GIX65064.1"/>
    <property type="molecule type" value="Genomic_DNA"/>
</dbReference>
<gene>
    <name evidence="3" type="ORF">BcabD6B2_44990</name>
</gene>
<dbReference type="AlphaFoldDB" id="A0AAV4LY94"/>
<accession>A0AAV4LY94</accession>
<dbReference type="GO" id="GO:0032259">
    <property type="term" value="P:methylation"/>
    <property type="evidence" value="ECO:0007669"/>
    <property type="project" value="UniProtKB-KW"/>
</dbReference>
<keyword evidence="3" id="KW-0489">Methyltransferase</keyword>
<dbReference type="PANTHER" id="PTHR45036">
    <property type="entry name" value="METHYLTRANSFERASE LIKE 7B"/>
    <property type="match status" value="1"/>
</dbReference>
<proteinExistence type="predicted"/>